<feature type="chain" id="PRO_5013625811" description="Porin domain-containing protein" evidence="1">
    <location>
        <begin position="22"/>
        <end position="237"/>
    </location>
</feature>
<evidence type="ECO:0008006" key="4">
    <source>
        <dbReference type="Google" id="ProtNLM"/>
    </source>
</evidence>
<keyword evidence="3" id="KW-1185">Reference proteome</keyword>
<organism evidence="2 3">
    <name type="scientific">Limimaricola cinnabarinus</name>
    <dbReference type="NCBI Taxonomy" id="1125964"/>
    <lineage>
        <taxon>Bacteria</taxon>
        <taxon>Pseudomonadati</taxon>
        <taxon>Pseudomonadota</taxon>
        <taxon>Alphaproteobacteria</taxon>
        <taxon>Rhodobacterales</taxon>
        <taxon>Paracoccaceae</taxon>
        <taxon>Limimaricola</taxon>
    </lineage>
</organism>
<dbReference type="Proteomes" id="UP000221860">
    <property type="component" value="Unassembled WGS sequence"/>
</dbReference>
<evidence type="ECO:0000313" key="2">
    <source>
        <dbReference type="EMBL" id="PHP27256.1"/>
    </source>
</evidence>
<name>A0A2G1MEW4_9RHOB</name>
<dbReference type="EMBL" id="NQWH01000017">
    <property type="protein sequence ID" value="PHP27256.1"/>
    <property type="molecule type" value="Genomic_DNA"/>
</dbReference>
<protein>
    <recommendedName>
        <fullName evidence="4">Porin domain-containing protein</fullName>
    </recommendedName>
</protein>
<reference evidence="2 3" key="1">
    <citation type="submission" date="2017-08" db="EMBL/GenBank/DDBJ databases">
        <title>Draft Genome Sequence of Loktanella cinnabarina Strain XM1, Isolated from Coastal Surface Water.</title>
        <authorList>
            <person name="Ma R."/>
            <person name="Wang J."/>
            <person name="Wang Q."/>
            <person name="Ma Z."/>
            <person name="Li J."/>
            <person name="Chen L."/>
        </authorList>
    </citation>
    <scope>NUCLEOTIDE SEQUENCE [LARGE SCALE GENOMIC DNA]</scope>
    <source>
        <strain evidence="2 3">XM1</strain>
    </source>
</reference>
<proteinExistence type="predicted"/>
<feature type="signal peptide" evidence="1">
    <location>
        <begin position="1"/>
        <end position="21"/>
    </location>
</feature>
<sequence>MAGLSAAFGLAAAAASAQGLAGGTLALETSAFFEEGAIGHTSYSGGLQFDIGLGFGAAIDLASYGFSGFGADGSNATLHALYDFGPYVMGLDGAVVGAFIGRDGYEEGDAEILGVEAAASVFGLRAEGYLVRHDGTRGQADVAGLSARYEITPAIFATGGVGYADADEGALTRMALGGGYRIEGGPRLWGELGRIEAEDEAFGGDETFLAIGAEIGFGPLSGTSFGTRSLFDVVPGL</sequence>
<gene>
    <name evidence="2" type="ORF">CJ301_12165</name>
</gene>
<dbReference type="SUPFAM" id="SSF56935">
    <property type="entry name" value="Porins"/>
    <property type="match status" value="1"/>
</dbReference>
<evidence type="ECO:0000313" key="3">
    <source>
        <dbReference type="Proteomes" id="UP000221860"/>
    </source>
</evidence>
<keyword evidence="1" id="KW-0732">Signal</keyword>
<accession>A0A2G1MEW4</accession>
<evidence type="ECO:0000256" key="1">
    <source>
        <dbReference type="SAM" id="SignalP"/>
    </source>
</evidence>
<comment type="caution">
    <text evidence="2">The sequence shown here is derived from an EMBL/GenBank/DDBJ whole genome shotgun (WGS) entry which is preliminary data.</text>
</comment>
<dbReference type="AlphaFoldDB" id="A0A2G1MEW4"/>